<gene>
    <name evidence="2" type="ORF">R70211_04068</name>
</gene>
<proteinExistence type="predicted"/>
<evidence type="ECO:0000256" key="1">
    <source>
        <dbReference type="SAM" id="Phobius"/>
    </source>
</evidence>
<comment type="caution">
    <text evidence="2">The sequence shown here is derived from an EMBL/GenBank/DDBJ whole genome shotgun (WGS) entry which is preliminary data.</text>
</comment>
<organism evidence="2 3">
    <name type="scientific">Paraburkholderia domus</name>
    <dbReference type="NCBI Taxonomy" id="2793075"/>
    <lineage>
        <taxon>Bacteria</taxon>
        <taxon>Pseudomonadati</taxon>
        <taxon>Pseudomonadota</taxon>
        <taxon>Betaproteobacteria</taxon>
        <taxon>Burkholderiales</taxon>
        <taxon>Burkholderiaceae</taxon>
        <taxon>Paraburkholderia</taxon>
    </lineage>
</organism>
<keyword evidence="1" id="KW-0812">Transmembrane</keyword>
<feature type="transmembrane region" description="Helical" evidence="1">
    <location>
        <begin position="33"/>
        <end position="51"/>
    </location>
</feature>
<evidence type="ECO:0000313" key="3">
    <source>
        <dbReference type="Proteomes" id="UP000675121"/>
    </source>
</evidence>
<reference evidence="2" key="1">
    <citation type="submission" date="2021-02" db="EMBL/GenBank/DDBJ databases">
        <authorList>
            <person name="Vanwijnsberghe S."/>
        </authorList>
    </citation>
    <scope>NUCLEOTIDE SEQUENCE</scope>
    <source>
        <strain evidence="2">R-70211</strain>
    </source>
</reference>
<keyword evidence="1" id="KW-1133">Transmembrane helix</keyword>
<keyword evidence="1" id="KW-0472">Membrane</keyword>
<dbReference type="RefSeq" id="WP_321207312.1">
    <property type="nucleotide sequence ID" value="NZ_CAJNAS010000011.1"/>
</dbReference>
<keyword evidence="3" id="KW-1185">Reference proteome</keyword>
<evidence type="ECO:0000313" key="2">
    <source>
        <dbReference type="EMBL" id="CAE6913671.1"/>
    </source>
</evidence>
<sequence>MLAEQCREHARRERVADQIGVIQSSESGWSNPLVVGFLLGAALLAAAFRVIETRVARPMLDLSLFRYPRFS</sequence>
<dbReference type="EMBL" id="CAJNAS010000011">
    <property type="protein sequence ID" value="CAE6913671.1"/>
    <property type="molecule type" value="Genomic_DNA"/>
</dbReference>
<accession>A0A9N8MW31</accession>
<protein>
    <submittedName>
        <fullName evidence="2">Uncharacterized protein</fullName>
    </submittedName>
</protein>
<dbReference type="AlphaFoldDB" id="A0A9N8MW31"/>
<dbReference type="Proteomes" id="UP000675121">
    <property type="component" value="Unassembled WGS sequence"/>
</dbReference>
<name>A0A9N8MW31_9BURK</name>